<dbReference type="PROSITE" id="PS00107">
    <property type="entry name" value="PROTEIN_KINASE_ATP"/>
    <property type="match status" value="1"/>
</dbReference>
<name>A0A0M3ILM6_ASCLU</name>
<evidence type="ECO:0000256" key="5">
    <source>
        <dbReference type="RuleBase" id="RU000304"/>
    </source>
</evidence>
<dbReference type="Proteomes" id="UP000036681">
    <property type="component" value="Unplaced"/>
</dbReference>
<dbReference type="SUPFAM" id="SSF56112">
    <property type="entry name" value="Protein kinase-like (PK-like)"/>
    <property type="match status" value="1"/>
</dbReference>
<keyword evidence="5" id="KW-0418">Kinase</keyword>
<keyword evidence="8" id="KW-1185">Reference proteome</keyword>
<evidence type="ECO:0000256" key="1">
    <source>
        <dbReference type="ARBA" id="ARBA00012513"/>
    </source>
</evidence>
<feature type="domain" description="Protein kinase" evidence="7">
    <location>
        <begin position="94"/>
        <end position="428"/>
    </location>
</feature>
<feature type="binding site" evidence="4">
    <location>
        <position position="126"/>
    </location>
    <ligand>
        <name>ATP</name>
        <dbReference type="ChEBI" id="CHEBI:30616"/>
    </ligand>
</feature>
<evidence type="ECO:0000256" key="2">
    <source>
        <dbReference type="ARBA" id="ARBA00022741"/>
    </source>
</evidence>
<reference evidence="9" key="1">
    <citation type="submission" date="2017-02" db="UniProtKB">
        <authorList>
            <consortium name="WormBaseParasite"/>
        </authorList>
    </citation>
    <scope>IDENTIFICATION</scope>
</reference>
<keyword evidence="2 4" id="KW-0547">Nucleotide-binding</keyword>
<feature type="compositionally biased region" description="Acidic residues" evidence="6">
    <location>
        <begin position="25"/>
        <end position="35"/>
    </location>
</feature>
<dbReference type="Pfam" id="PF00069">
    <property type="entry name" value="Pkinase"/>
    <property type="match status" value="1"/>
</dbReference>
<dbReference type="GO" id="GO:0004674">
    <property type="term" value="F:protein serine/threonine kinase activity"/>
    <property type="evidence" value="ECO:0007669"/>
    <property type="project" value="UniProtKB-KW"/>
</dbReference>
<keyword evidence="5" id="KW-0808">Transferase</keyword>
<organism evidence="8 9">
    <name type="scientific">Ascaris lumbricoides</name>
    <name type="common">Giant roundworm</name>
    <dbReference type="NCBI Taxonomy" id="6252"/>
    <lineage>
        <taxon>Eukaryota</taxon>
        <taxon>Metazoa</taxon>
        <taxon>Ecdysozoa</taxon>
        <taxon>Nematoda</taxon>
        <taxon>Chromadorea</taxon>
        <taxon>Rhabditida</taxon>
        <taxon>Spirurina</taxon>
        <taxon>Ascaridomorpha</taxon>
        <taxon>Ascaridoidea</taxon>
        <taxon>Ascarididae</taxon>
        <taxon>Ascaris</taxon>
    </lineage>
</organism>
<dbReference type="GO" id="GO:0005524">
    <property type="term" value="F:ATP binding"/>
    <property type="evidence" value="ECO:0007669"/>
    <property type="project" value="UniProtKB-UniRule"/>
</dbReference>
<dbReference type="InterPro" id="IPR017441">
    <property type="entry name" value="Protein_kinase_ATP_BS"/>
</dbReference>
<feature type="compositionally biased region" description="Basic and acidic residues" evidence="6">
    <location>
        <begin position="48"/>
        <end position="62"/>
    </location>
</feature>
<dbReference type="PANTHER" id="PTHR11909">
    <property type="entry name" value="CASEIN KINASE-RELATED"/>
    <property type="match status" value="1"/>
</dbReference>
<evidence type="ECO:0000256" key="3">
    <source>
        <dbReference type="ARBA" id="ARBA00022840"/>
    </source>
</evidence>
<dbReference type="InterPro" id="IPR011009">
    <property type="entry name" value="Kinase-like_dom_sf"/>
</dbReference>
<accession>A0A0M3ILM6</accession>
<dbReference type="EC" id="2.7.11.1" evidence="1"/>
<keyword evidence="5" id="KW-0723">Serine/threonine-protein kinase</keyword>
<dbReference type="InterPro" id="IPR000719">
    <property type="entry name" value="Prot_kinase_dom"/>
</dbReference>
<dbReference type="WBParaSite" id="ALUE_0001965401-mRNA-1">
    <property type="protein sequence ID" value="ALUE_0001965401-mRNA-1"/>
    <property type="gene ID" value="ALUE_0001965401"/>
</dbReference>
<dbReference type="SMART" id="SM00220">
    <property type="entry name" value="S_TKc"/>
    <property type="match status" value="1"/>
</dbReference>
<keyword evidence="3 4" id="KW-0067">ATP-binding</keyword>
<evidence type="ECO:0000259" key="7">
    <source>
        <dbReference type="PROSITE" id="PS50011"/>
    </source>
</evidence>
<feature type="region of interest" description="Disordered" evidence="6">
    <location>
        <begin position="1"/>
        <end position="66"/>
    </location>
</feature>
<dbReference type="Gene3D" id="1.10.510.10">
    <property type="entry name" value="Transferase(Phosphotransferase) domain 1"/>
    <property type="match status" value="1"/>
</dbReference>
<evidence type="ECO:0000313" key="8">
    <source>
        <dbReference type="Proteomes" id="UP000036681"/>
    </source>
</evidence>
<sequence length="428" mass="49590">MPFQKCSPRKSKGKEDDEKLVESGSGEDSEDSDEEDMKKKATKKGAKVSKDLKEAKKNQESKKVKKVKRKMLTGPMARKKMSPGVIINTDLHKYEILAVLGAGGFGDVYKVQQLDNSEKKISYALKTETNGPNGKSLNRLKVEMTIFEECERLPIERKRHFVEMIDKGRTENFKFIVMELVGTSIDNLQKKMPRKRFSFSTTIKLGLETVEAIGHLHDIGYIHRDIKPQNFTVGVAEKADNIYLLDFGIARRYIEKYTKAIRIPRRQVKFIGTIRFASRNCHLGKEQSRRDDLESWLYMLLEFTQYAILPWSRTINREIVLREKQRLFNGKFIKHVADLPSPIHRIIYYIDDLTFQGTPDYEYIGVALKRAAALKDADLNEPFDWKKPKEVDVSFIVEVILYFYQMIAIHSFSKFPSSNFLLNDILRN</sequence>
<dbReference type="PROSITE" id="PS50011">
    <property type="entry name" value="PROTEIN_KINASE_DOM"/>
    <property type="match status" value="1"/>
</dbReference>
<dbReference type="PROSITE" id="PS00108">
    <property type="entry name" value="PROTEIN_KINASE_ST"/>
    <property type="match status" value="1"/>
</dbReference>
<protein>
    <recommendedName>
        <fullName evidence="1">non-specific serine/threonine protein kinase</fullName>
        <ecNumber evidence="1">2.7.11.1</ecNumber>
    </recommendedName>
</protein>
<dbReference type="InterPro" id="IPR050235">
    <property type="entry name" value="CK1_Ser-Thr_kinase"/>
</dbReference>
<evidence type="ECO:0000313" key="9">
    <source>
        <dbReference type="WBParaSite" id="ALUE_0001965401-mRNA-1"/>
    </source>
</evidence>
<proteinExistence type="inferred from homology"/>
<dbReference type="AlphaFoldDB" id="A0A0M3ILM6"/>
<evidence type="ECO:0000256" key="6">
    <source>
        <dbReference type="SAM" id="MobiDB-lite"/>
    </source>
</evidence>
<dbReference type="InterPro" id="IPR008271">
    <property type="entry name" value="Ser/Thr_kinase_AS"/>
</dbReference>
<comment type="similarity">
    <text evidence="5">Belongs to the protein kinase superfamily.</text>
</comment>
<evidence type="ECO:0000256" key="4">
    <source>
        <dbReference type="PROSITE-ProRule" id="PRU10141"/>
    </source>
</evidence>